<feature type="domain" description="LysM" evidence="2">
    <location>
        <begin position="31"/>
        <end position="75"/>
    </location>
</feature>
<dbReference type="InterPro" id="IPR036779">
    <property type="entry name" value="LysM_dom_sf"/>
</dbReference>
<evidence type="ECO:0000313" key="3">
    <source>
        <dbReference type="EMBL" id="PPE03333.1"/>
    </source>
</evidence>
<dbReference type="EMBL" id="PHHC01000110">
    <property type="protein sequence ID" value="PPE03333.1"/>
    <property type="molecule type" value="Genomic_DNA"/>
</dbReference>
<proteinExistence type="predicted"/>
<dbReference type="SMART" id="SM00257">
    <property type="entry name" value="LysM"/>
    <property type="match status" value="1"/>
</dbReference>
<evidence type="ECO:0000313" key="4">
    <source>
        <dbReference type="Proteomes" id="UP000239425"/>
    </source>
</evidence>
<evidence type="ECO:0000256" key="1">
    <source>
        <dbReference type="SAM" id="MobiDB-lite"/>
    </source>
</evidence>
<dbReference type="InterPro" id="IPR011055">
    <property type="entry name" value="Dup_hybrid_motif"/>
</dbReference>
<dbReference type="Pfam" id="PF01476">
    <property type="entry name" value="LysM"/>
    <property type="match status" value="1"/>
</dbReference>
<dbReference type="CDD" id="cd00118">
    <property type="entry name" value="LysM"/>
    <property type="match status" value="1"/>
</dbReference>
<dbReference type="OrthoDB" id="9795421at2"/>
<dbReference type="SUPFAM" id="SSF54106">
    <property type="entry name" value="LysM domain"/>
    <property type="match status" value="1"/>
</dbReference>
<feature type="compositionally biased region" description="Basic and acidic residues" evidence="1">
    <location>
        <begin position="137"/>
        <end position="155"/>
    </location>
</feature>
<dbReference type="PROSITE" id="PS51782">
    <property type="entry name" value="LYSM"/>
    <property type="match status" value="1"/>
</dbReference>
<dbReference type="Gene3D" id="2.70.70.10">
    <property type="entry name" value="Glucose Permease (Domain IIA)"/>
    <property type="match status" value="1"/>
</dbReference>
<dbReference type="AlphaFoldDB" id="A0A2S5R7R4"/>
<dbReference type="Gene3D" id="3.10.350.10">
    <property type="entry name" value="LysM domain"/>
    <property type="match status" value="1"/>
</dbReference>
<dbReference type="InterPro" id="IPR018392">
    <property type="entry name" value="LysM"/>
</dbReference>
<gene>
    <name evidence="3" type="ORF">HCUR_01215</name>
</gene>
<accession>A0A2S5R7R4</accession>
<keyword evidence="4" id="KW-1185">Reference proteome</keyword>
<name>A0A2S5R7R4_9PROT</name>
<reference evidence="3 4" key="1">
    <citation type="submission" date="2017-11" db="EMBL/GenBank/DDBJ databases">
        <title>Comparative genomic analysis of Holospora spp., intranuclear symbionts of paramecia.</title>
        <authorList>
            <person name="Garushyants S.K."/>
            <person name="Beliavskaya A."/>
            <person name="Malko D.B."/>
            <person name="Logacheva M.D."/>
            <person name="Rautian M.S."/>
            <person name="Gelfand M.S."/>
        </authorList>
    </citation>
    <scope>NUCLEOTIDE SEQUENCE [LARGE SCALE GENOMIC DNA]</scope>
    <source>
        <strain evidence="4">02AZ16</strain>
    </source>
</reference>
<dbReference type="RefSeq" id="WP_104207159.1">
    <property type="nucleotide sequence ID" value="NZ_PHHC01000110.1"/>
</dbReference>
<sequence length="322" mass="35141">MQWVYHLFFLGSIILGGCSEAPLKTIVLKMGQISVSSSDTIYSIAKAHDVSVRALVEANNLRAPYILEEGQILTLPSKAISSSQQSSEDDLDVMANGPVDLAQDTWKDVPLEGDPSEAMGRSSELEPLPTPTIPVPHAEEKPLEEKKKLAQETDPNKSFSVSQEIFPPSIHSSKASSFVSTQKKKDRLVRSGKKSLNNPDPDLVLQAPVSGSIKEVLDKQTAIFNTQSKAQVVACEEGVVVYAGKCGQFHKDPSLANKSFVFVAHNGIKGGKWTSVYLGVLPSVKKDQKVKRGGVLGVCQENVLRFQLRKDRVSVNPKPYFK</sequence>
<comment type="caution">
    <text evidence="3">The sequence shown here is derived from an EMBL/GenBank/DDBJ whole genome shotgun (WGS) entry which is preliminary data.</text>
</comment>
<evidence type="ECO:0000259" key="2">
    <source>
        <dbReference type="PROSITE" id="PS51782"/>
    </source>
</evidence>
<organism evidence="3 4">
    <name type="scientific">Holospora curviuscula</name>
    <dbReference type="NCBI Taxonomy" id="1082868"/>
    <lineage>
        <taxon>Bacteria</taxon>
        <taxon>Pseudomonadati</taxon>
        <taxon>Pseudomonadota</taxon>
        <taxon>Alphaproteobacteria</taxon>
        <taxon>Holosporales</taxon>
        <taxon>Holosporaceae</taxon>
        <taxon>Holospora</taxon>
    </lineage>
</organism>
<dbReference type="Proteomes" id="UP000239425">
    <property type="component" value="Unassembled WGS sequence"/>
</dbReference>
<feature type="region of interest" description="Disordered" evidence="1">
    <location>
        <begin position="107"/>
        <end position="162"/>
    </location>
</feature>
<protein>
    <submittedName>
        <fullName evidence="3">LysM domain protein</fullName>
    </submittedName>
</protein>